<keyword evidence="12" id="KW-1185">Reference proteome</keyword>
<evidence type="ECO:0000256" key="2">
    <source>
        <dbReference type="ARBA" id="ARBA00009772"/>
    </source>
</evidence>
<evidence type="ECO:0000256" key="9">
    <source>
        <dbReference type="NCBIfam" id="TIGR01400"/>
    </source>
</evidence>
<name>A0A437Q6W7_9GAMM</name>
<evidence type="ECO:0000256" key="3">
    <source>
        <dbReference type="ARBA" id="ARBA00021717"/>
    </source>
</evidence>
<dbReference type="NCBIfam" id="TIGR01400">
    <property type="entry name" value="fliR"/>
    <property type="match status" value="1"/>
</dbReference>
<accession>A0A437Q6W7</accession>
<dbReference type="EMBL" id="SACQ01000005">
    <property type="protein sequence ID" value="RVU30275.1"/>
    <property type="molecule type" value="Genomic_DNA"/>
</dbReference>
<keyword evidence="4 10" id="KW-1003">Cell membrane</keyword>
<comment type="similarity">
    <text evidence="2 10">Belongs to the FliR/MopE/SpaR family.</text>
</comment>
<dbReference type="InterPro" id="IPR006303">
    <property type="entry name" value="FliR"/>
</dbReference>
<feature type="transmembrane region" description="Helical" evidence="10">
    <location>
        <begin position="12"/>
        <end position="32"/>
    </location>
</feature>
<feature type="transmembrane region" description="Helical" evidence="10">
    <location>
        <begin position="44"/>
        <end position="67"/>
    </location>
</feature>
<evidence type="ECO:0000256" key="1">
    <source>
        <dbReference type="ARBA" id="ARBA00002578"/>
    </source>
</evidence>
<gene>
    <name evidence="11" type="primary">fliR</name>
    <name evidence="11" type="ORF">EOE65_11540</name>
</gene>
<sequence length="259" mass="28007">MYEISLIEIERWVGAFLLPFFRVASFLMAMPVIGTRIVSMKIRLGAAVAITLVILPVLQMPPVLVGIELNTMLLVAQQVLIGSALGFAMQVFFQIFTVGGQLISNQMGLGFASMTDPANGVSVVVLGQFYLMMATLMFLAMDGHLVMITVLAESFDIMPVTELRLDAMKMSQLALSGSWMFAGALLMSLPIVVALLVVNLSFGIMVKAAPQLNIFAIGFPFTMMLGLFFTWMSLSGFLGQFEILAADALERLTGLMGGA</sequence>
<keyword evidence="6 10" id="KW-1133">Transmembrane helix</keyword>
<dbReference type="GO" id="GO:0044780">
    <property type="term" value="P:bacterial-type flagellum assembly"/>
    <property type="evidence" value="ECO:0007669"/>
    <property type="project" value="UniProtKB-UniRule"/>
</dbReference>
<protein>
    <recommendedName>
        <fullName evidence="3 9">Flagellar biosynthetic protein FliR</fullName>
    </recommendedName>
</protein>
<comment type="function">
    <text evidence="1 10">Role in flagellar biosynthesis.</text>
</comment>
<evidence type="ECO:0000313" key="12">
    <source>
        <dbReference type="Proteomes" id="UP000282818"/>
    </source>
</evidence>
<evidence type="ECO:0000313" key="11">
    <source>
        <dbReference type="EMBL" id="RVU30275.1"/>
    </source>
</evidence>
<evidence type="ECO:0000256" key="10">
    <source>
        <dbReference type="RuleBase" id="RU362071"/>
    </source>
</evidence>
<feature type="transmembrane region" description="Helical" evidence="10">
    <location>
        <begin position="120"/>
        <end position="141"/>
    </location>
</feature>
<keyword evidence="11" id="KW-0969">Cilium</keyword>
<feature type="transmembrane region" description="Helical" evidence="10">
    <location>
        <begin position="79"/>
        <end position="99"/>
    </location>
</feature>
<comment type="caution">
    <text evidence="11">The sequence shown here is derived from an EMBL/GenBank/DDBJ whole genome shotgun (WGS) entry which is preliminary data.</text>
</comment>
<keyword evidence="7 10" id="KW-0472">Membrane</keyword>
<comment type="subcellular location">
    <subcellularLocation>
        <location evidence="10">Cell membrane</location>
        <topology evidence="10">Multi-pass membrane protein</topology>
    </subcellularLocation>
    <subcellularLocation>
        <location evidence="10">Bacterial flagellum basal body</location>
    </subcellularLocation>
</comment>
<dbReference type="RefSeq" id="WP_127694471.1">
    <property type="nucleotide sequence ID" value="NZ_SACQ01000005.1"/>
</dbReference>
<keyword evidence="11" id="KW-0966">Cell projection</keyword>
<evidence type="ECO:0000256" key="7">
    <source>
        <dbReference type="ARBA" id="ARBA00023136"/>
    </source>
</evidence>
<keyword evidence="8 10" id="KW-0975">Bacterial flagellum</keyword>
<dbReference type="InterPro" id="IPR002010">
    <property type="entry name" value="T3SS_IM_R"/>
</dbReference>
<keyword evidence="11" id="KW-0282">Flagellum</keyword>
<evidence type="ECO:0000256" key="8">
    <source>
        <dbReference type="ARBA" id="ARBA00023143"/>
    </source>
</evidence>
<dbReference type="GO" id="GO:0009425">
    <property type="term" value="C:bacterial-type flagellum basal body"/>
    <property type="evidence" value="ECO:0007669"/>
    <property type="project" value="UniProtKB-SubCell"/>
</dbReference>
<dbReference type="GO" id="GO:0006605">
    <property type="term" value="P:protein targeting"/>
    <property type="evidence" value="ECO:0007669"/>
    <property type="project" value="UniProtKB-UniRule"/>
</dbReference>
<dbReference type="AlphaFoldDB" id="A0A437Q6W7"/>
<evidence type="ECO:0000256" key="4">
    <source>
        <dbReference type="ARBA" id="ARBA00022475"/>
    </source>
</evidence>
<feature type="transmembrane region" description="Helical" evidence="10">
    <location>
        <begin position="214"/>
        <end position="234"/>
    </location>
</feature>
<dbReference type="GO" id="GO:0005886">
    <property type="term" value="C:plasma membrane"/>
    <property type="evidence" value="ECO:0007669"/>
    <property type="project" value="UniProtKB-SubCell"/>
</dbReference>
<keyword evidence="5 10" id="KW-0812">Transmembrane</keyword>
<dbReference type="Pfam" id="PF01311">
    <property type="entry name" value="Bac_export_1"/>
    <property type="match status" value="1"/>
</dbReference>
<dbReference type="Proteomes" id="UP000282818">
    <property type="component" value="Unassembled WGS sequence"/>
</dbReference>
<evidence type="ECO:0000256" key="5">
    <source>
        <dbReference type="ARBA" id="ARBA00022692"/>
    </source>
</evidence>
<feature type="transmembrane region" description="Helical" evidence="10">
    <location>
        <begin position="179"/>
        <end position="202"/>
    </location>
</feature>
<dbReference type="PANTHER" id="PTHR30065:SF8">
    <property type="entry name" value="FLAGELLAR BIOSYNTHETIC PROTEIN FLIR"/>
    <property type="match status" value="1"/>
</dbReference>
<evidence type="ECO:0000256" key="6">
    <source>
        <dbReference type="ARBA" id="ARBA00022989"/>
    </source>
</evidence>
<organism evidence="11 12">
    <name type="scientific">Neptunomonas marina</name>
    <dbReference type="NCBI Taxonomy" id="1815562"/>
    <lineage>
        <taxon>Bacteria</taxon>
        <taxon>Pseudomonadati</taxon>
        <taxon>Pseudomonadota</taxon>
        <taxon>Gammaproteobacteria</taxon>
        <taxon>Oceanospirillales</taxon>
        <taxon>Oceanospirillaceae</taxon>
        <taxon>Neptunomonas</taxon>
    </lineage>
</organism>
<proteinExistence type="inferred from homology"/>
<dbReference type="PRINTS" id="PR00953">
    <property type="entry name" value="TYPE3IMRPROT"/>
</dbReference>
<reference evidence="11 12" key="1">
    <citation type="submission" date="2019-01" db="EMBL/GenBank/DDBJ databases">
        <authorList>
            <person name="Chen W.-M."/>
        </authorList>
    </citation>
    <scope>NUCLEOTIDE SEQUENCE [LARGE SCALE GENOMIC DNA]</scope>
    <source>
        <strain evidence="11 12">HPM-16</strain>
    </source>
</reference>
<dbReference type="PANTHER" id="PTHR30065">
    <property type="entry name" value="FLAGELLAR BIOSYNTHETIC PROTEIN FLIR"/>
    <property type="match status" value="1"/>
</dbReference>